<gene>
    <name evidence="1" type="ORF">O6H91_11G083100</name>
</gene>
<dbReference type="EMBL" id="CM055102">
    <property type="protein sequence ID" value="KAJ7539253.1"/>
    <property type="molecule type" value="Genomic_DNA"/>
</dbReference>
<comment type="caution">
    <text evidence="1">The sequence shown here is derived from an EMBL/GenBank/DDBJ whole genome shotgun (WGS) entry which is preliminary data.</text>
</comment>
<evidence type="ECO:0000313" key="2">
    <source>
        <dbReference type="Proteomes" id="UP001162992"/>
    </source>
</evidence>
<dbReference type="Proteomes" id="UP001162992">
    <property type="component" value="Chromosome 11"/>
</dbReference>
<protein>
    <submittedName>
        <fullName evidence="1">Uncharacterized protein</fullName>
    </submittedName>
</protein>
<name>A0ACC2CB65_DIPCM</name>
<reference evidence="2" key="1">
    <citation type="journal article" date="2024" name="Proc. Natl. Acad. Sci. U.S.A.">
        <title>Extraordinary preservation of gene collinearity over three hundred million years revealed in homosporous lycophytes.</title>
        <authorList>
            <person name="Li C."/>
            <person name="Wickell D."/>
            <person name="Kuo L.Y."/>
            <person name="Chen X."/>
            <person name="Nie B."/>
            <person name="Liao X."/>
            <person name="Peng D."/>
            <person name="Ji J."/>
            <person name="Jenkins J."/>
            <person name="Williams M."/>
            <person name="Shu S."/>
            <person name="Plott C."/>
            <person name="Barry K."/>
            <person name="Rajasekar S."/>
            <person name="Grimwood J."/>
            <person name="Han X."/>
            <person name="Sun S."/>
            <person name="Hou Z."/>
            <person name="He W."/>
            <person name="Dai G."/>
            <person name="Sun C."/>
            <person name="Schmutz J."/>
            <person name="Leebens-Mack J.H."/>
            <person name="Li F.W."/>
            <person name="Wang L."/>
        </authorList>
    </citation>
    <scope>NUCLEOTIDE SEQUENCE [LARGE SCALE GENOMIC DNA]</scope>
    <source>
        <strain evidence="2">cv. PW_Plant_1</strain>
    </source>
</reference>
<accession>A0ACC2CB65</accession>
<keyword evidence="2" id="KW-1185">Reference proteome</keyword>
<sequence>MSKQRNCKVCQEAVSKYKCPVCFTPYCSLPCYKLHKAQPCYKEEPLLPESPKIAQPLRPFEEGDDESGMRLPRSKLEAVVASDEIRHALKDERLQAIVRRIDSCLSPEKDLDDAMQVPEFREFADKILAVIDPERHSPSLLH</sequence>
<organism evidence="1 2">
    <name type="scientific">Diphasiastrum complanatum</name>
    <name type="common">Issler's clubmoss</name>
    <name type="synonym">Lycopodium complanatum</name>
    <dbReference type="NCBI Taxonomy" id="34168"/>
    <lineage>
        <taxon>Eukaryota</taxon>
        <taxon>Viridiplantae</taxon>
        <taxon>Streptophyta</taxon>
        <taxon>Embryophyta</taxon>
        <taxon>Tracheophyta</taxon>
        <taxon>Lycopodiopsida</taxon>
        <taxon>Lycopodiales</taxon>
        <taxon>Lycopodiaceae</taxon>
        <taxon>Lycopodioideae</taxon>
        <taxon>Diphasiastrum</taxon>
    </lineage>
</organism>
<proteinExistence type="predicted"/>
<evidence type="ECO:0000313" key="1">
    <source>
        <dbReference type="EMBL" id="KAJ7539253.1"/>
    </source>
</evidence>